<evidence type="ECO:0000313" key="2">
    <source>
        <dbReference type="Proteomes" id="UP000186132"/>
    </source>
</evidence>
<dbReference type="RefSeq" id="WP_073385416.1">
    <property type="nucleotide sequence ID" value="NZ_FQVU01000001.1"/>
</dbReference>
<dbReference type="AlphaFoldDB" id="A0A1M5D8A4"/>
<name>A0A1M5D8A4_9ACTN</name>
<accession>A0A1M5D8A4</accession>
<organism evidence="1 2">
    <name type="scientific">Jatrophihabitans endophyticus</name>
    <dbReference type="NCBI Taxonomy" id="1206085"/>
    <lineage>
        <taxon>Bacteria</taxon>
        <taxon>Bacillati</taxon>
        <taxon>Actinomycetota</taxon>
        <taxon>Actinomycetes</taxon>
        <taxon>Jatrophihabitantales</taxon>
        <taxon>Jatrophihabitantaceae</taxon>
        <taxon>Jatrophihabitans</taxon>
    </lineage>
</organism>
<dbReference type="EMBL" id="FQVU01000001">
    <property type="protein sequence ID" value="SHF63184.1"/>
    <property type="molecule type" value="Genomic_DNA"/>
</dbReference>
<dbReference type="STRING" id="1206085.SAMN05443575_0487"/>
<dbReference type="SUPFAM" id="SSF55961">
    <property type="entry name" value="Bet v1-like"/>
    <property type="match status" value="1"/>
</dbReference>
<gene>
    <name evidence="1" type="ORF">SAMN05443575_0487</name>
</gene>
<keyword evidence="2" id="KW-1185">Reference proteome</keyword>
<sequence length="158" mass="17316">MADAAVPMQRSRTFPVTVEAAFDAVLVLPLEQLFDRRWGPLPPIRGTAGQQGAWGTVGQSRTIHLADGGTMCEELTRVQRPETFAYTITDVTGPMRALAAWVEGRWDFAAAGTGVRVTWAWTVHPRTAATAALLPLFARAWQGYARQALDRLEDVLVP</sequence>
<dbReference type="Gene3D" id="3.30.530.20">
    <property type="match status" value="1"/>
</dbReference>
<protein>
    <submittedName>
        <fullName evidence="1">Polyketide cyclase / dehydrase and lipid transport</fullName>
    </submittedName>
</protein>
<dbReference type="InterPro" id="IPR019587">
    <property type="entry name" value="Polyketide_cyclase/dehydratase"/>
</dbReference>
<dbReference type="Pfam" id="PF10604">
    <property type="entry name" value="Polyketide_cyc2"/>
    <property type="match status" value="1"/>
</dbReference>
<dbReference type="OrthoDB" id="4724764at2"/>
<reference evidence="1 2" key="1">
    <citation type="submission" date="2016-11" db="EMBL/GenBank/DDBJ databases">
        <authorList>
            <person name="Jaros S."/>
            <person name="Januszkiewicz K."/>
            <person name="Wedrychowicz H."/>
        </authorList>
    </citation>
    <scope>NUCLEOTIDE SEQUENCE [LARGE SCALE GENOMIC DNA]</scope>
    <source>
        <strain evidence="1 2">DSM 45627</strain>
    </source>
</reference>
<evidence type="ECO:0000313" key="1">
    <source>
        <dbReference type="EMBL" id="SHF63184.1"/>
    </source>
</evidence>
<dbReference type="Proteomes" id="UP000186132">
    <property type="component" value="Unassembled WGS sequence"/>
</dbReference>
<dbReference type="InterPro" id="IPR023393">
    <property type="entry name" value="START-like_dom_sf"/>
</dbReference>
<proteinExistence type="predicted"/>